<dbReference type="CDD" id="cd00761">
    <property type="entry name" value="Glyco_tranf_GTA_type"/>
    <property type="match status" value="1"/>
</dbReference>
<accession>A0ABW2Z5Q7</accession>
<dbReference type="PANTHER" id="PTHR22916:SF3">
    <property type="entry name" value="UDP-GLCNAC:BETAGAL BETA-1,3-N-ACETYLGLUCOSAMINYLTRANSFERASE-LIKE PROTEIN 1"/>
    <property type="match status" value="1"/>
</dbReference>
<dbReference type="Pfam" id="PF00535">
    <property type="entry name" value="Glycos_transf_2"/>
    <property type="match status" value="1"/>
</dbReference>
<evidence type="ECO:0000313" key="3">
    <source>
        <dbReference type="Proteomes" id="UP001597032"/>
    </source>
</evidence>
<keyword evidence="3" id="KW-1185">Reference proteome</keyword>
<feature type="domain" description="Glycosyltransferase 2-like" evidence="1">
    <location>
        <begin position="7"/>
        <end position="145"/>
    </location>
</feature>
<dbReference type="RefSeq" id="WP_386782363.1">
    <property type="nucleotide sequence ID" value="NZ_JBHTIC010000008.1"/>
</dbReference>
<reference evidence="3" key="1">
    <citation type="journal article" date="2019" name="Int. J. Syst. Evol. Microbiol.">
        <title>The Global Catalogue of Microorganisms (GCM) 10K type strain sequencing project: providing services to taxonomists for standard genome sequencing and annotation.</title>
        <authorList>
            <consortium name="The Broad Institute Genomics Platform"/>
            <consortium name="The Broad Institute Genome Sequencing Center for Infectious Disease"/>
            <person name="Wu L."/>
            <person name="Ma J."/>
        </authorList>
    </citation>
    <scope>NUCLEOTIDE SEQUENCE [LARGE SCALE GENOMIC DNA]</scope>
    <source>
        <strain evidence="3">CCUG 60022</strain>
    </source>
</reference>
<dbReference type="EMBL" id="JBHTIC010000008">
    <property type="protein sequence ID" value="MFD0762116.1"/>
    <property type="molecule type" value="Genomic_DNA"/>
</dbReference>
<proteinExistence type="predicted"/>
<dbReference type="Proteomes" id="UP001597032">
    <property type="component" value="Unassembled WGS sequence"/>
</dbReference>
<protein>
    <submittedName>
        <fullName evidence="2">Glycosyltransferase family 2 protein</fullName>
    </submittedName>
</protein>
<sequence>MSQPLVSIIIPTYNRAHLIGETLDSVLAQTYTNWECIVVDDGSSDHTTKVVATYCKNDIRFQYHQRPLDRPKGANACRNYGFELSKGEYINWFDDDDIMLDNFLGSKVAAFKYDIKLVICSGHHVDENLENWKRIDLIENTNLFKDYVLWKQHILTPSVLFKKSFLEDKELFLIKIKRGQETELFSRLFYKLSNNSYLIINKPLFLYRQHTETKTSKSINYIGKYKKSEIYINLKNLSRSFKLKDKELIYNNYKNLINLHFRCIENNDLKNSIYILHGLNKILYKKNWNLNFKLIFLGGFLILLQRSSYKMEKYLKNHQLKF</sequence>
<name>A0ABW2Z5Q7_9FLAO</name>
<dbReference type="InterPro" id="IPR001173">
    <property type="entry name" value="Glyco_trans_2-like"/>
</dbReference>
<evidence type="ECO:0000313" key="2">
    <source>
        <dbReference type="EMBL" id="MFD0762116.1"/>
    </source>
</evidence>
<dbReference type="SUPFAM" id="SSF53448">
    <property type="entry name" value="Nucleotide-diphospho-sugar transferases"/>
    <property type="match status" value="1"/>
</dbReference>
<comment type="caution">
    <text evidence="2">The sequence shown here is derived from an EMBL/GenBank/DDBJ whole genome shotgun (WGS) entry which is preliminary data.</text>
</comment>
<dbReference type="PANTHER" id="PTHR22916">
    <property type="entry name" value="GLYCOSYLTRANSFERASE"/>
    <property type="match status" value="1"/>
</dbReference>
<gene>
    <name evidence="2" type="ORF">ACFQZW_08485</name>
</gene>
<dbReference type="Gene3D" id="3.90.550.10">
    <property type="entry name" value="Spore Coat Polysaccharide Biosynthesis Protein SpsA, Chain A"/>
    <property type="match status" value="1"/>
</dbReference>
<dbReference type="InterPro" id="IPR029044">
    <property type="entry name" value="Nucleotide-diphossugar_trans"/>
</dbReference>
<evidence type="ECO:0000259" key="1">
    <source>
        <dbReference type="Pfam" id="PF00535"/>
    </source>
</evidence>
<organism evidence="2 3">
    <name type="scientific">Lutibacter aestuarii</name>
    <dbReference type="NCBI Taxonomy" id="861111"/>
    <lineage>
        <taxon>Bacteria</taxon>
        <taxon>Pseudomonadati</taxon>
        <taxon>Bacteroidota</taxon>
        <taxon>Flavobacteriia</taxon>
        <taxon>Flavobacteriales</taxon>
        <taxon>Flavobacteriaceae</taxon>
        <taxon>Lutibacter</taxon>
    </lineage>
</organism>